<reference evidence="4" key="2">
    <citation type="submission" date="2012-11" db="EMBL/GenBank/DDBJ databases">
        <authorList>
            <person name="Kuo A."/>
            <person name="Curtis B.A."/>
            <person name="Tanifuji G."/>
            <person name="Burki F."/>
            <person name="Gruber A."/>
            <person name="Irimia M."/>
            <person name="Maruyama S."/>
            <person name="Arias M.C."/>
            <person name="Ball S.G."/>
            <person name="Gile G.H."/>
            <person name="Hirakawa Y."/>
            <person name="Hopkins J.F."/>
            <person name="Rensing S.A."/>
            <person name="Schmutz J."/>
            <person name="Symeonidi A."/>
            <person name="Elias M."/>
            <person name="Eveleigh R.J."/>
            <person name="Herman E.K."/>
            <person name="Klute M.J."/>
            <person name="Nakayama T."/>
            <person name="Obornik M."/>
            <person name="Reyes-Prieto A."/>
            <person name="Armbrust E.V."/>
            <person name="Aves S.J."/>
            <person name="Beiko R.G."/>
            <person name="Coutinho P."/>
            <person name="Dacks J.B."/>
            <person name="Durnford D.G."/>
            <person name="Fast N.M."/>
            <person name="Green B.R."/>
            <person name="Grisdale C."/>
            <person name="Hempe F."/>
            <person name="Henrissat B."/>
            <person name="Hoppner M.P."/>
            <person name="Ishida K.-I."/>
            <person name="Kim E."/>
            <person name="Koreny L."/>
            <person name="Kroth P.G."/>
            <person name="Liu Y."/>
            <person name="Malik S.-B."/>
            <person name="Maier U.G."/>
            <person name="McRose D."/>
            <person name="Mock T."/>
            <person name="Neilson J.A."/>
            <person name="Onodera N.T."/>
            <person name="Poole A.M."/>
            <person name="Pritham E.J."/>
            <person name="Richards T.A."/>
            <person name="Rocap G."/>
            <person name="Roy S.W."/>
            <person name="Sarai C."/>
            <person name="Schaack S."/>
            <person name="Shirato S."/>
            <person name="Slamovits C.H."/>
            <person name="Spencer D.F."/>
            <person name="Suzuki S."/>
            <person name="Worden A.Z."/>
            <person name="Zauner S."/>
            <person name="Barry K."/>
            <person name="Bell C."/>
            <person name="Bharti A.K."/>
            <person name="Crow J.A."/>
            <person name="Grimwood J."/>
            <person name="Kramer R."/>
            <person name="Lindquist E."/>
            <person name="Lucas S."/>
            <person name="Salamov A."/>
            <person name="McFadden G.I."/>
            <person name="Lane C.E."/>
            <person name="Keeling P.J."/>
            <person name="Gray M.W."/>
            <person name="Grigoriev I.V."/>
            <person name="Archibald J.M."/>
        </authorList>
    </citation>
    <scope>NUCLEOTIDE SEQUENCE</scope>
    <source>
        <strain evidence="4">CCMP2712</strain>
    </source>
</reference>
<dbReference type="RefSeq" id="XP_005833411.1">
    <property type="nucleotide sequence ID" value="XM_005833354.1"/>
</dbReference>
<reference evidence="3" key="3">
    <citation type="submission" date="2016-03" db="UniProtKB">
        <authorList>
            <consortium name="EnsemblProtists"/>
        </authorList>
    </citation>
    <scope>IDENTIFICATION</scope>
</reference>
<dbReference type="Proteomes" id="UP000011087">
    <property type="component" value="Unassembled WGS sequence"/>
</dbReference>
<dbReference type="eggNOG" id="ENOG502SH2R">
    <property type="taxonomic scope" value="Eukaryota"/>
</dbReference>
<name>L1JD46_GUITC</name>
<dbReference type="GeneID" id="17303135"/>
<feature type="region of interest" description="Disordered" evidence="1">
    <location>
        <begin position="232"/>
        <end position="256"/>
    </location>
</feature>
<dbReference type="KEGG" id="gtt:GUITHDRAFT_107635"/>
<gene>
    <name evidence="2" type="ORF">GUITHDRAFT_107635</name>
</gene>
<feature type="region of interest" description="Disordered" evidence="1">
    <location>
        <begin position="137"/>
        <end position="165"/>
    </location>
</feature>
<protein>
    <submittedName>
        <fullName evidence="2 3">Uncharacterized protein</fullName>
    </submittedName>
</protein>
<dbReference type="EnsemblProtists" id="EKX46431">
    <property type="protein sequence ID" value="EKX46431"/>
    <property type="gene ID" value="GUITHDRAFT_107635"/>
</dbReference>
<proteinExistence type="predicted"/>
<reference evidence="2 4" key="1">
    <citation type="journal article" date="2012" name="Nature">
        <title>Algal genomes reveal evolutionary mosaicism and the fate of nucleomorphs.</title>
        <authorList>
            <consortium name="DOE Joint Genome Institute"/>
            <person name="Curtis B.A."/>
            <person name="Tanifuji G."/>
            <person name="Burki F."/>
            <person name="Gruber A."/>
            <person name="Irimia M."/>
            <person name="Maruyama S."/>
            <person name="Arias M.C."/>
            <person name="Ball S.G."/>
            <person name="Gile G.H."/>
            <person name="Hirakawa Y."/>
            <person name="Hopkins J.F."/>
            <person name="Kuo A."/>
            <person name="Rensing S.A."/>
            <person name="Schmutz J."/>
            <person name="Symeonidi A."/>
            <person name="Elias M."/>
            <person name="Eveleigh R.J."/>
            <person name="Herman E.K."/>
            <person name="Klute M.J."/>
            <person name="Nakayama T."/>
            <person name="Obornik M."/>
            <person name="Reyes-Prieto A."/>
            <person name="Armbrust E.V."/>
            <person name="Aves S.J."/>
            <person name="Beiko R.G."/>
            <person name="Coutinho P."/>
            <person name="Dacks J.B."/>
            <person name="Durnford D.G."/>
            <person name="Fast N.M."/>
            <person name="Green B.R."/>
            <person name="Grisdale C.J."/>
            <person name="Hempel F."/>
            <person name="Henrissat B."/>
            <person name="Hoppner M.P."/>
            <person name="Ishida K."/>
            <person name="Kim E."/>
            <person name="Koreny L."/>
            <person name="Kroth P.G."/>
            <person name="Liu Y."/>
            <person name="Malik S.B."/>
            <person name="Maier U.G."/>
            <person name="McRose D."/>
            <person name="Mock T."/>
            <person name="Neilson J.A."/>
            <person name="Onodera N.T."/>
            <person name="Poole A.M."/>
            <person name="Pritham E.J."/>
            <person name="Richards T.A."/>
            <person name="Rocap G."/>
            <person name="Roy S.W."/>
            <person name="Sarai C."/>
            <person name="Schaack S."/>
            <person name="Shirato S."/>
            <person name="Slamovits C.H."/>
            <person name="Spencer D.F."/>
            <person name="Suzuki S."/>
            <person name="Worden A.Z."/>
            <person name="Zauner S."/>
            <person name="Barry K."/>
            <person name="Bell C."/>
            <person name="Bharti A.K."/>
            <person name="Crow J.A."/>
            <person name="Grimwood J."/>
            <person name="Kramer R."/>
            <person name="Lindquist E."/>
            <person name="Lucas S."/>
            <person name="Salamov A."/>
            <person name="McFadden G.I."/>
            <person name="Lane C.E."/>
            <person name="Keeling P.J."/>
            <person name="Gray M.W."/>
            <person name="Grigoriev I.V."/>
            <person name="Archibald J.M."/>
        </authorList>
    </citation>
    <scope>NUCLEOTIDE SEQUENCE</scope>
    <source>
        <strain evidence="2 4">CCMP2712</strain>
    </source>
</reference>
<feature type="compositionally biased region" description="Basic and acidic residues" evidence="1">
    <location>
        <begin position="146"/>
        <end position="165"/>
    </location>
</feature>
<dbReference type="AlphaFoldDB" id="L1JD46"/>
<dbReference type="HOGENOM" id="CLU_944757_0_0_1"/>
<keyword evidence="4" id="KW-1185">Reference proteome</keyword>
<evidence type="ECO:0000313" key="4">
    <source>
        <dbReference type="Proteomes" id="UP000011087"/>
    </source>
</evidence>
<accession>L1JD46</accession>
<evidence type="ECO:0000313" key="2">
    <source>
        <dbReference type="EMBL" id="EKX46431.1"/>
    </source>
</evidence>
<evidence type="ECO:0000256" key="1">
    <source>
        <dbReference type="SAM" id="MobiDB-lite"/>
    </source>
</evidence>
<dbReference type="EMBL" id="JH992994">
    <property type="protein sequence ID" value="EKX46431.1"/>
    <property type="molecule type" value="Genomic_DNA"/>
</dbReference>
<sequence>MSRTPSKQIDFNAKLDSIAWKGECEYCQHPLQTTLRALFDQPDSGIDYEEGSPGAAIVCPNASCGERYYLTCMCANDAYPTLGKYHKHCRECPGFGMCMPDCRFSHCNVCDDHWVGARCGFGCFRALQDSETRTMLEDSMAEESTDQEHQLDAKEGHESAPQKDEADIADVEESLNDTCAEDQGTVEATQDVVISPANATEGVEEIRIESGVKALSKSSPSRFNLRITHISNSDRQSHENGSAKIKRHPDPGPQLAVSPSTKTWLYFLCSLHQSGKHCQSAGSVASSRRIEIEEG</sequence>
<dbReference type="PaxDb" id="55529-EKX46431"/>
<organism evidence="2">
    <name type="scientific">Guillardia theta (strain CCMP2712)</name>
    <name type="common">Cryptophyte</name>
    <dbReference type="NCBI Taxonomy" id="905079"/>
    <lineage>
        <taxon>Eukaryota</taxon>
        <taxon>Cryptophyceae</taxon>
        <taxon>Pyrenomonadales</taxon>
        <taxon>Geminigeraceae</taxon>
        <taxon>Guillardia</taxon>
    </lineage>
</organism>
<evidence type="ECO:0000313" key="3">
    <source>
        <dbReference type="EnsemblProtists" id="EKX46431"/>
    </source>
</evidence>